<dbReference type="GO" id="GO:0050525">
    <property type="term" value="F:cutinase activity"/>
    <property type="evidence" value="ECO:0007669"/>
    <property type="project" value="UniProtKB-UniRule"/>
</dbReference>
<comment type="caution">
    <text evidence="16">The sequence shown here is derived from an EMBL/GenBank/DDBJ whole genome shotgun (WGS) entry which is preliminary data.</text>
</comment>
<feature type="active site" description="Nucleophile" evidence="12">
    <location>
        <position position="141"/>
    </location>
</feature>
<dbReference type="InterPro" id="IPR011150">
    <property type="entry name" value="Cutinase_monf"/>
</dbReference>
<comment type="similarity">
    <text evidence="2 14">Belongs to the cutinase family.</text>
</comment>
<proteinExistence type="inferred from homology"/>
<feature type="disulfide bond" evidence="13">
    <location>
        <begin position="192"/>
        <end position="199"/>
    </location>
</feature>
<evidence type="ECO:0000256" key="3">
    <source>
        <dbReference type="ARBA" id="ARBA00013095"/>
    </source>
</evidence>
<evidence type="ECO:0000256" key="1">
    <source>
        <dbReference type="ARBA" id="ARBA00004613"/>
    </source>
</evidence>
<dbReference type="InterPro" id="IPR043580">
    <property type="entry name" value="CUTINASE_1"/>
</dbReference>
<evidence type="ECO:0000256" key="5">
    <source>
        <dbReference type="ARBA" id="ARBA00022525"/>
    </source>
</evidence>
<dbReference type="InterPro" id="IPR029058">
    <property type="entry name" value="AB_hydrolase_fold"/>
</dbReference>
<feature type="chain" id="PRO_5040201801" description="Cutinase" evidence="15">
    <location>
        <begin position="16"/>
        <end position="230"/>
    </location>
</feature>
<feature type="active site" description="Proton donor/acceptor" evidence="12">
    <location>
        <position position="209"/>
    </location>
</feature>
<protein>
    <recommendedName>
        <fullName evidence="11 14">Cutinase</fullName>
        <ecNumber evidence="3 14">3.1.1.74</ecNumber>
    </recommendedName>
</protein>
<evidence type="ECO:0000256" key="10">
    <source>
        <dbReference type="ARBA" id="ARBA00057514"/>
    </source>
</evidence>
<evidence type="ECO:0000256" key="13">
    <source>
        <dbReference type="PIRSR" id="PIRSR611150-2"/>
    </source>
</evidence>
<evidence type="ECO:0000256" key="6">
    <source>
        <dbReference type="ARBA" id="ARBA00022729"/>
    </source>
</evidence>
<dbReference type="PRINTS" id="PR00129">
    <property type="entry name" value="CUTINASE"/>
</dbReference>
<dbReference type="EC" id="3.1.1.74" evidence="3 14"/>
<dbReference type="PROSITE" id="PS00155">
    <property type="entry name" value="CUTINASE_1"/>
    <property type="match status" value="1"/>
</dbReference>
<dbReference type="SUPFAM" id="SSF53474">
    <property type="entry name" value="alpha/beta-Hydrolases"/>
    <property type="match status" value="1"/>
</dbReference>
<dbReference type="GO" id="GO:0016052">
    <property type="term" value="P:carbohydrate catabolic process"/>
    <property type="evidence" value="ECO:0007669"/>
    <property type="project" value="TreeGrafter"/>
</dbReference>
<dbReference type="PANTHER" id="PTHR48250">
    <property type="entry name" value="CUTINASE 2-RELATED"/>
    <property type="match status" value="1"/>
</dbReference>
<keyword evidence="8 13" id="KW-1015">Disulfide bond</keyword>
<feature type="signal peptide" evidence="15">
    <location>
        <begin position="1"/>
        <end position="15"/>
    </location>
</feature>
<evidence type="ECO:0000256" key="2">
    <source>
        <dbReference type="ARBA" id="ARBA00007534"/>
    </source>
</evidence>
<dbReference type="SMART" id="SM01110">
    <property type="entry name" value="Cutinase"/>
    <property type="match status" value="1"/>
</dbReference>
<keyword evidence="6 15" id="KW-0732">Signal</keyword>
<evidence type="ECO:0000256" key="14">
    <source>
        <dbReference type="RuleBase" id="RU361263"/>
    </source>
</evidence>
<keyword evidence="5 14" id="KW-0964">Secreted</keyword>
<comment type="subcellular location">
    <subcellularLocation>
        <location evidence="1 14">Secreted</location>
    </subcellularLocation>
</comment>
<evidence type="ECO:0000313" key="17">
    <source>
        <dbReference type="Proteomes" id="UP000799777"/>
    </source>
</evidence>
<dbReference type="FunFam" id="3.40.50.1820:FF:000235">
    <property type="entry name" value="Cutinase 1"/>
    <property type="match status" value="1"/>
</dbReference>
<reference evidence="16" key="1">
    <citation type="journal article" date="2020" name="Stud. Mycol.">
        <title>101 Dothideomycetes genomes: a test case for predicting lifestyles and emergence of pathogens.</title>
        <authorList>
            <person name="Haridas S."/>
            <person name="Albert R."/>
            <person name="Binder M."/>
            <person name="Bloem J."/>
            <person name="Labutti K."/>
            <person name="Salamov A."/>
            <person name="Andreopoulos B."/>
            <person name="Baker S."/>
            <person name="Barry K."/>
            <person name="Bills G."/>
            <person name="Bluhm B."/>
            <person name="Cannon C."/>
            <person name="Castanera R."/>
            <person name="Culley D."/>
            <person name="Daum C."/>
            <person name="Ezra D."/>
            <person name="Gonzalez J."/>
            <person name="Henrissat B."/>
            <person name="Kuo A."/>
            <person name="Liang C."/>
            <person name="Lipzen A."/>
            <person name="Lutzoni F."/>
            <person name="Magnuson J."/>
            <person name="Mondo S."/>
            <person name="Nolan M."/>
            <person name="Ohm R."/>
            <person name="Pangilinan J."/>
            <person name="Park H.-J."/>
            <person name="Ramirez L."/>
            <person name="Alfaro M."/>
            <person name="Sun H."/>
            <person name="Tritt A."/>
            <person name="Yoshinaga Y."/>
            <person name="Zwiers L.-H."/>
            <person name="Turgeon B."/>
            <person name="Goodwin S."/>
            <person name="Spatafora J."/>
            <person name="Crous P."/>
            <person name="Grigoriev I."/>
        </authorList>
    </citation>
    <scope>NUCLEOTIDE SEQUENCE</scope>
    <source>
        <strain evidence="16">CBS 110217</strain>
    </source>
</reference>
<evidence type="ECO:0000256" key="4">
    <source>
        <dbReference type="ARBA" id="ARBA00022487"/>
    </source>
</evidence>
<keyword evidence="17" id="KW-1185">Reference proteome</keyword>
<comment type="function">
    <text evidence="10">Catalyzes the hydrolysis of complex carboxylic polyesters found in the cell wall of plants. Degrades cutin, a macromolecule that forms the structure of the plant cuticle. Allows pathogenic fungi to penetrate through the cuticular barrier into the host plant during the initial stage of fungal infection.</text>
</comment>
<evidence type="ECO:0000256" key="7">
    <source>
        <dbReference type="ARBA" id="ARBA00022801"/>
    </source>
</evidence>
<evidence type="ECO:0000256" key="12">
    <source>
        <dbReference type="PIRSR" id="PIRSR611150-1"/>
    </source>
</evidence>
<evidence type="ECO:0000256" key="8">
    <source>
        <dbReference type="ARBA" id="ARBA00023157"/>
    </source>
</evidence>
<dbReference type="Pfam" id="PF01083">
    <property type="entry name" value="Cutinase"/>
    <property type="match status" value="1"/>
</dbReference>
<keyword evidence="7 14" id="KW-0378">Hydrolase</keyword>
<dbReference type="OrthoDB" id="3225429at2759"/>
<accession>A0A9P4LKH7</accession>
<name>A0A9P4LKH7_9PLEO</name>
<feature type="active site" evidence="12">
    <location>
        <position position="196"/>
    </location>
</feature>
<evidence type="ECO:0000256" key="11">
    <source>
        <dbReference type="ARBA" id="ARBA00074522"/>
    </source>
</evidence>
<dbReference type="AlphaFoldDB" id="A0A9P4LKH7"/>
<dbReference type="GO" id="GO:0005576">
    <property type="term" value="C:extracellular region"/>
    <property type="evidence" value="ECO:0007669"/>
    <property type="project" value="UniProtKB-SubCell"/>
</dbReference>
<organism evidence="16 17">
    <name type="scientific">Setomelanomma holmii</name>
    <dbReference type="NCBI Taxonomy" id="210430"/>
    <lineage>
        <taxon>Eukaryota</taxon>
        <taxon>Fungi</taxon>
        <taxon>Dikarya</taxon>
        <taxon>Ascomycota</taxon>
        <taxon>Pezizomycotina</taxon>
        <taxon>Dothideomycetes</taxon>
        <taxon>Pleosporomycetidae</taxon>
        <taxon>Pleosporales</taxon>
        <taxon>Pleosporineae</taxon>
        <taxon>Phaeosphaeriaceae</taxon>
        <taxon>Setomelanomma</taxon>
    </lineage>
</organism>
<dbReference type="InterPro" id="IPR043579">
    <property type="entry name" value="CUTINASE_2"/>
</dbReference>
<dbReference type="PANTHER" id="PTHR48250:SF3">
    <property type="entry name" value="CUTINASE 1-RELATED"/>
    <property type="match status" value="1"/>
</dbReference>
<dbReference type="InterPro" id="IPR000675">
    <property type="entry name" value="Cutinase/axe"/>
</dbReference>
<evidence type="ECO:0000256" key="15">
    <source>
        <dbReference type="SAM" id="SignalP"/>
    </source>
</evidence>
<sequence>MKYFTVALLAALAAASPVAVPEAVLEVQIGAFEARALSSTSTELEDGSASSCPKAVLIFARGSTEGGNLGTLGVPLGNALESKYGAANVWVQGVGGPYAATLEGNTAPRGAPETSIAEMVRLFKLANSKCPSSKVVAGGYSQGAALAAAAISDLTATVRNQVVGTVLFGYTKNQQNNGAIPNYPQDRLKVFCAAGDLVCEGTLIVLAPHLSYGPEAANEAPAFLISKIGS</sequence>
<feature type="disulfide bond" evidence="13">
    <location>
        <begin position="52"/>
        <end position="130"/>
    </location>
</feature>
<dbReference type="PROSITE" id="PS00931">
    <property type="entry name" value="CUTINASE_2"/>
    <property type="match status" value="1"/>
</dbReference>
<comment type="catalytic activity">
    <reaction evidence="9 14">
        <text>cutin + H2O = cutin monomers.</text>
        <dbReference type="EC" id="3.1.1.74"/>
    </reaction>
</comment>
<evidence type="ECO:0000256" key="9">
    <source>
        <dbReference type="ARBA" id="ARBA00034045"/>
    </source>
</evidence>
<dbReference type="EMBL" id="ML978190">
    <property type="protein sequence ID" value="KAF2030391.1"/>
    <property type="molecule type" value="Genomic_DNA"/>
</dbReference>
<dbReference type="Proteomes" id="UP000799777">
    <property type="component" value="Unassembled WGS sequence"/>
</dbReference>
<gene>
    <name evidence="16" type="ORF">EK21DRAFT_100454</name>
</gene>
<evidence type="ECO:0000313" key="16">
    <source>
        <dbReference type="EMBL" id="KAF2030391.1"/>
    </source>
</evidence>
<dbReference type="Gene3D" id="3.40.50.1820">
    <property type="entry name" value="alpha/beta hydrolase"/>
    <property type="match status" value="1"/>
</dbReference>
<keyword evidence="4 14" id="KW-0719">Serine esterase</keyword>